<dbReference type="AlphaFoldDB" id="A0A6C0CER4"/>
<proteinExistence type="predicted"/>
<name>A0A6C0CER4_9ZZZZ</name>
<accession>A0A6C0CER4</accession>
<evidence type="ECO:0000313" key="2">
    <source>
        <dbReference type="EMBL" id="QHT02793.1"/>
    </source>
</evidence>
<organism evidence="2">
    <name type="scientific">viral metagenome</name>
    <dbReference type="NCBI Taxonomy" id="1070528"/>
    <lineage>
        <taxon>unclassified sequences</taxon>
        <taxon>metagenomes</taxon>
        <taxon>organismal metagenomes</taxon>
    </lineage>
</organism>
<feature type="compositionally biased region" description="Basic residues" evidence="1">
    <location>
        <begin position="165"/>
        <end position="186"/>
    </location>
</feature>
<sequence length="253" mass="29615">MPLNSKDKKLCKEALQLEYDGVKEFFENELMEGWSLIELDSKEDEVVSKFRILMRKGCTVADISRCVRESVSELRVLLQSEYDEDISDAEVQSEDLFGLDHVNFQWTKSMIKKAKDLEDSTKKSKQLKTWEHSYKKAVESGVDIMDLDDTIKSTIAKYLRDMKGAKKKGAKRKDKRSKNKRSKKSTSKTINKIIQLKIPNNRNIRWAWLVRIREDNRYVVRYPKNNVLINKLEAKNDKDFYKEKLAPKLATIV</sequence>
<evidence type="ECO:0000256" key="1">
    <source>
        <dbReference type="SAM" id="MobiDB-lite"/>
    </source>
</evidence>
<dbReference type="EMBL" id="MN739400">
    <property type="protein sequence ID" value="QHT02793.1"/>
    <property type="molecule type" value="Genomic_DNA"/>
</dbReference>
<reference evidence="2" key="1">
    <citation type="journal article" date="2020" name="Nature">
        <title>Giant virus diversity and host interactions through global metagenomics.</title>
        <authorList>
            <person name="Schulz F."/>
            <person name="Roux S."/>
            <person name="Paez-Espino D."/>
            <person name="Jungbluth S."/>
            <person name="Walsh D.A."/>
            <person name="Denef V.J."/>
            <person name="McMahon K.D."/>
            <person name="Konstantinidis K.T."/>
            <person name="Eloe-Fadrosh E.A."/>
            <person name="Kyrpides N.C."/>
            <person name="Woyke T."/>
        </authorList>
    </citation>
    <scope>NUCLEOTIDE SEQUENCE</scope>
    <source>
        <strain evidence="2">GVMAG-M-3300020595-32</strain>
    </source>
</reference>
<protein>
    <submittedName>
        <fullName evidence="2">Uncharacterized protein</fullName>
    </submittedName>
</protein>
<feature type="region of interest" description="Disordered" evidence="1">
    <location>
        <begin position="165"/>
        <end position="190"/>
    </location>
</feature>